<dbReference type="RefSeq" id="WP_212193422.1">
    <property type="nucleotide sequence ID" value="NZ_JAGTAR010000086.1"/>
</dbReference>
<evidence type="ECO:0000313" key="2">
    <source>
        <dbReference type="Proteomes" id="UP000679220"/>
    </source>
</evidence>
<organism evidence="1 2">
    <name type="scientific">Carboxylicivirga sediminis</name>
    <dbReference type="NCBI Taxonomy" id="2006564"/>
    <lineage>
        <taxon>Bacteria</taxon>
        <taxon>Pseudomonadati</taxon>
        <taxon>Bacteroidota</taxon>
        <taxon>Bacteroidia</taxon>
        <taxon>Marinilabiliales</taxon>
        <taxon>Marinilabiliaceae</taxon>
        <taxon>Carboxylicivirga</taxon>
    </lineage>
</organism>
<dbReference type="EMBL" id="JAGTAR010000086">
    <property type="protein sequence ID" value="MBR8538399.1"/>
    <property type="molecule type" value="Genomic_DNA"/>
</dbReference>
<dbReference type="AlphaFoldDB" id="A0A941FD11"/>
<accession>A0A941FD11</accession>
<comment type="caution">
    <text evidence="1">The sequence shown here is derived from an EMBL/GenBank/DDBJ whole genome shotgun (WGS) entry which is preliminary data.</text>
</comment>
<gene>
    <name evidence="1" type="ORF">KDU71_22710</name>
</gene>
<reference evidence="1" key="2">
    <citation type="submission" date="2021-04" db="EMBL/GenBank/DDBJ databases">
        <authorList>
            <person name="Zhang T."/>
            <person name="Zhang Y."/>
            <person name="Lu D."/>
            <person name="Zuo D."/>
            <person name="Du Z."/>
        </authorList>
    </citation>
    <scope>NUCLEOTIDE SEQUENCE</scope>
    <source>
        <strain evidence="1">JR1</strain>
    </source>
</reference>
<keyword evidence="2" id="KW-1185">Reference proteome</keyword>
<dbReference type="Proteomes" id="UP000679220">
    <property type="component" value="Unassembled WGS sequence"/>
</dbReference>
<evidence type="ECO:0000313" key="1">
    <source>
        <dbReference type="EMBL" id="MBR8538399.1"/>
    </source>
</evidence>
<name>A0A941FD11_9BACT</name>
<protein>
    <submittedName>
        <fullName evidence="1">Uncharacterized protein</fullName>
    </submittedName>
</protein>
<reference evidence="1" key="1">
    <citation type="journal article" date="2018" name="Int. J. Syst. Evol. Microbiol.">
        <title>Carboxylicivirga sediminis sp. nov., isolated from coastal sediment.</title>
        <authorList>
            <person name="Wang F.Q."/>
            <person name="Ren L.H."/>
            <person name="Zou R.J."/>
            <person name="Sun Y.Z."/>
            <person name="Liu X.J."/>
            <person name="Jiang F."/>
            <person name="Liu L.J."/>
        </authorList>
    </citation>
    <scope>NUCLEOTIDE SEQUENCE</scope>
    <source>
        <strain evidence="1">JR1</strain>
    </source>
</reference>
<sequence>MQNYLRKYFSIAFLLCGVITFGQSSDSLEIITLVRQSDSLRRQMNFEKSRDVAEQILKTDSTFCFAYILLGVTYARYAYECSNQKSTLEGHMIYCLAIDMFRKSKQIDNKCTEQANKFIETYSQYLLSDLEIFTGVNEGEEVMIEGWINRKTIFRYKD</sequence>
<proteinExistence type="predicted"/>